<gene>
    <name evidence="3" type="ORF">EV655_101175</name>
</gene>
<dbReference type="EMBL" id="SLWW01000001">
    <property type="protein sequence ID" value="TCO74018.1"/>
    <property type="molecule type" value="Genomic_DNA"/>
</dbReference>
<sequence>MKFLRRKSGDRPVEDDFNDYVAPFPPARHRASDPVSGPVADPMRTPPAPFRDSDGVGQPPDAWEDDPADEVAGAPFEADGFASAACAAGTTAQAPLCPSADAPALDDGRPVLFPGGDRRQRPPIAEDTERREAVLPHADAAPATAAMSGPDPAPTVAPPLRSAMPPTEPRAEDMAAFEVPPPAVGRAGARAGRTKTRLLGFGQPADPAADPFARDEADAPAADGAPDFPVGWLVVVDGPGRGAHFALGHGVSQIGRGADQTVRLDFGDSSISRSGHALLAYDDEQAKFFLGSGGKVNIVRLNGQPLLSTEELAGGDVIRIGETTLRFVAFCGPDFTWATDRRDDDGN</sequence>
<feature type="region of interest" description="Disordered" evidence="1">
    <location>
        <begin position="88"/>
        <end position="169"/>
    </location>
</feature>
<dbReference type="OrthoDB" id="370565at2"/>
<dbReference type="Gene3D" id="2.60.200.20">
    <property type="match status" value="1"/>
</dbReference>
<reference evidence="3 4" key="1">
    <citation type="submission" date="2019-03" db="EMBL/GenBank/DDBJ databases">
        <title>Genomic Encyclopedia of Type Strains, Phase IV (KMG-IV): sequencing the most valuable type-strain genomes for metagenomic binning, comparative biology and taxonomic classification.</title>
        <authorList>
            <person name="Goeker M."/>
        </authorList>
    </citation>
    <scope>NUCLEOTIDE SEQUENCE [LARGE SCALE GENOMIC DNA]</scope>
    <source>
        <strain evidence="3 4">DSM 4868</strain>
    </source>
</reference>
<feature type="region of interest" description="Disordered" evidence="1">
    <location>
        <begin position="1"/>
        <end position="76"/>
    </location>
</feature>
<name>A0A4R2KV03_9RHOB</name>
<dbReference type="InterPro" id="IPR000253">
    <property type="entry name" value="FHA_dom"/>
</dbReference>
<comment type="caution">
    <text evidence="3">The sequence shown here is derived from an EMBL/GenBank/DDBJ whole genome shotgun (WGS) entry which is preliminary data.</text>
</comment>
<organism evidence="3 4">
    <name type="scientific">Rhodovulum euryhalinum</name>
    <dbReference type="NCBI Taxonomy" id="35805"/>
    <lineage>
        <taxon>Bacteria</taxon>
        <taxon>Pseudomonadati</taxon>
        <taxon>Pseudomonadota</taxon>
        <taxon>Alphaproteobacteria</taxon>
        <taxon>Rhodobacterales</taxon>
        <taxon>Paracoccaceae</taxon>
        <taxon>Rhodovulum</taxon>
    </lineage>
</organism>
<dbReference type="RefSeq" id="WP_132540349.1">
    <property type="nucleotide sequence ID" value="NZ_SLWW01000001.1"/>
</dbReference>
<dbReference type="AlphaFoldDB" id="A0A4R2KV03"/>
<evidence type="ECO:0000259" key="2">
    <source>
        <dbReference type="PROSITE" id="PS50006"/>
    </source>
</evidence>
<feature type="compositionally biased region" description="Low complexity" evidence="1">
    <location>
        <begin position="135"/>
        <end position="150"/>
    </location>
</feature>
<dbReference type="Proteomes" id="UP000295142">
    <property type="component" value="Unassembled WGS sequence"/>
</dbReference>
<proteinExistence type="predicted"/>
<dbReference type="CDD" id="cd00060">
    <property type="entry name" value="FHA"/>
    <property type="match status" value="1"/>
</dbReference>
<accession>A0A4R2KV03</accession>
<evidence type="ECO:0000313" key="3">
    <source>
        <dbReference type="EMBL" id="TCO74018.1"/>
    </source>
</evidence>
<protein>
    <submittedName>
        <fullName evidence="3">FHA domain-containing protein</fullName>
    </submittedName>
</protein>
<keyword evidence="4" id="KW-1185">Reference proteome</keyword>
<dbReference type="SUPFAM" id="SSF49879">
    <property type="entry name" value="SMAD/FHA domain"/>
    <property type="match status" value="1"/>
</dbReference>
<evidence type="ECO:0000313" key="4">
    <source>
        <dbReference type="Proteomes" id="UP000295142"/>
    </source>
</evidence>
<dbReference type="PROSITE" id="PS50006">
    <property type="entry name" value="FHA_DOMAIN"/>
    <property type="match status" value="1"/>
</dbReference>
<evidence type="ECO:0000256" key="1">
    <source>
        <dbReference type="SAM" id="MobiDB-lite"/>
    </source>
</evidence>
<dbReference type="InterPro" id="IPR008984">
    <property type="entry name" value="SMAD_FHA_dom_sf"/>
</dbReference>
<feature type="domain" description="FHA" evidence="2">
    <location>
        <begin position="252"/>
        <end position="306"/>
    </location>
</feature>